<protein>
    <recommendedName>
        <fullName evidence="3">Transposase</fullName>
    </recommendedName>
</protein>
<evidence type="ECO:0000313" key="2">
    <source>
        <dbReference type="Proteomes" id="UP000605099"/>
    </source>
</evidence>
<organism evidence="1 2">
    <name type="scientific">Novosphingobium indicum</name>
    <dbReference type="NCBI Taxonomy" id="462949"/>
    <lineage>
        <taxon>Bacteria</taxon>
        <taxon>Pseudomonadati</taxon>
        <taxon>Pseudomonadota</taxon>
        <taxon>Alphaproteobacteria</taxon>
        <taxon>Sphingomonadales</taxon>
        <taxon>Sphingomonadaceae</taxon>
        <taxon>Novosphingobium</taxon>
    </lineage>
</organism>
<reference evidence="2" key="1">
    <citation type="journal article" date="2019" name="Int. J. Syst. Evol. Microbiol.">
        <title>The Global Catalogue of Microorganisms (GCM) 10K type strain sequencing project: providing services to taxonomists for standard genome sequencing and annotation.</title>
        <authorList>
            <consortium name="The Broad Institute Genomics Platform"/>
            <consortium name="The Broad Institute Genome Sequencing Center for Infectious Disease"/>
            <person name="Wu L."/>
            <person name="Ma J."/>
        </authorList>
    </citation>
    <scope>NUCLEOTIDE SEQUENCE [LARGE SCALE GENOMIC DNA]</scope>
    <source>
        <strain evidence="2">CGMCC 1.6784</strain>
    </source>
</reference>
<name>A0ABQ2JTH0_9SPHN</name>
<dbReference type="Proteomes" id="UP000605099">
    <property type="component" value="Unassembled WGS sequence"/>
</dbReference>
<dbReference type="EMBL" id="BMLK01000013">
    <property type="protein sequence ID" value="GGN53597.1"/>
    <property type="molecule type" value="Genomic_DNA"/>
</dbReference>
<keyword evidence="2" id="KW-1185">Reference proteome</keyword>
<evidence type="ECO:0008006" key="3">
    <source>
        <dbReference type="Google" id="ProtNLM"/>
    </source>
</evidence>
<proteinExistence type="predicted"/>
<gene>
    <name evidence="1" type="ORF">GCM10011349_28320</name>
</gene>
<sequence>MKMSEREDLILPRIDHAALPDLDMLTGAFGSFADSSRIDAEDDNHAELMLYLLPFAVSD</sequence>
<evidence type="ECO:0000313" key="1">
    <source>
        <dbReference type="EMBL" id="GGN53597.1"/>
    </source>
</evidence>
<comment type="caution">
    <text evidence="1">The sequence shown here is derived from an EMBL/GenBank/DDBJ whole genome shotgun (WGS) entry which is preliminary data.</text>
</comment>
<accession>A0ABQ2JTH0</accession>